<evidence type="ECO:0000256" key="1">
    <source>
        <dbReference type="SAM" id="SignalP"/>
    </source>
</evidence>
<name>A0A8H9C351_9HYPH</name>
<dbReference type="AlphaFoldDB" id="A0A8H9C351"/>
<proteinExistence type="predicted"/>
<dbReference type="Proteomes" id="UP000663508">
    <property type="component" value="Chromosome"/>
</dbReference>
<dbReference type="RefSeq" id="WP_207180809.1">
    <property type="nucleotide sequence ID" value="NZ_AP024145.1"/>
</dbReference>
<reference evidence="2" key="1">
    <citation type="submission" date="2020-11" db="EMBL/GenBank/DDBJ databases">
        <title>Complete genome sequence of a novel pathogenic Methylobacterium strain isolated from rice in Vietnam.</title>
        <authorList>
            <person name="Lai K."/>
            <person name="Okazaki S."/>
            <person name="Higashi K."/>
            <person name="Mori H."/>
            <person name="Toyoda A."/>
            <person name="Kurokawa K."/>
        </authorList>
    </citation>
    <scope>NUCLEOTIDE SEQUENCE</scope>
    <source>
        <strain evidence="2">VL1</strain>
    </source>
</reference>
<feature type="signal peptide" evidence="1">
    <location>
        <begin position="1"/>
        <end position="20"/>
    </location>
</feature>
<evidence type="ECO:0000313" key="3">
    <source>
        <dbReference type="Proteomes" id="UP000663508"/>
    </source>
</evidence>
<accession>A0A8H9C351</accession>
<dbReference type="EMBL" id="AP024145">
    <property type="protein sequence ID" value="BCM81603.1"/>
    <property type="molecule type" value="Genomic_DNA"/>
</dbReference>
<sequence length="121" mass="13171">MRTILLAAALLAGAAAPAEAAHVARLDTGEGKTAFMRWWLEGGTVRWTLTCLDESDPKGRPPDMATYRGRSAIEDGFLEGRVGGDFPGRFVLATRGLAPYWQIWLDACPERGGSPVIREVR</sequence>
<feature type="chain" id="PRO_5034348444" evidence="1">
    <location>
        <begin position="21"/>
        <end position="121"/>
    </location>
</feature>
<gene>
    <name evidence="2" type="ORF">mvi_00640</name>
</gene>
<organism evidence="2 3">
    <name type="scientific">Methylobacterium indicum</name>
    <dbReference type="NCBI Taxonomy" id="1775910"/>
    <lineage>
        <taxon>Bacteria</taxon>
        <taxon>Pseudomonadati</taxon>
        <taxon>Pseudomonadota</taxon>
        <taxon>Alphaproteobacteria</taxon>
        <taxon>Hyphomicrobiales</taxon>
        <taxon>Methylobacteriaceae</taxon>
        <taxon>Methylobacterium</taxon>
    </lineage>
</organism>
<evidence type="ECO:0000313" key="2">
    <source>
        <dbReference type="EMBL" id="BCM81603.1"/>
    </source>
</evidence>
<keyword evidence="1" id="KW-0732">Signal</keyword>
<dbReference type="KEGG" id="mind:mvi_00640"/>
<protein>
    <submittedName>
        <fullName evidence="2">Uncharacterized protein</fullName>
    </submittedName>
</protein>